<dbReference type="OrthoDB" id="9813569at2"/>
<dbReference type="GO" id="GO:0016301">
    <property type="term" value="F:kinase activity"/>
    <property type="evidence" value="ECO:0007669"/>
    <property type="project" value="UniProtKB-KW"/>
</dbReference>
<comment type="similarity">
    <text evidence="1">Belongs to the carbohydrate kinase PfkB family.</text>
</comment>
<keyword evidence="2" id="KW-0808">Transferase</keyword>
<accession>A7NHW6</accession>
<feature type="domain" description="Carbohydrate kinase PfkB" evidence="4">
    <location>
        <begin position="1"/>
        <end position="298"/>
    </location>
</feature>
<dbReference type="SUPFAM" id="SSF53613">
    <property type="entry name" value="Ribokinase-like"/>
    <property type="match status" value="1"/>
</dbReference>
<evidence type="ECO:0000256" key="3">
    <source>
        <dbReference type="ARBA" id="ARBA00022777"/>
    </source>
</evidence>
<sequence length="301" mass="31724">MPDVVTLGECMAVLYPPDPVSLDEARTLLIDIGGAEANLAIALCRLGHSARFISRVGDDPFGKRIRTVLSNEGVDTSSLRTDPDAQTGVFFREWLADGARRVYYYRRNSAASRIGPDDLTPAQFSGAQIVHLTGITPALSASCAAACMRAIDLARAAGALVSFDPNFRPRLWRAAQARDTLIPLMRAADILLMGHEDAQALFEVSNDDDALATAAALGARIVVLKCAERGARALVAGQRLAVPAAPVAHVIDPVGAGDGFNAGFLAGWLRGWSISESLTLGARIGAAAVATLGDYAGYPRL</sequence>
<evidence type="ECO:0000256" key="2">
    <source>
        <dbReference type="ARBA" id="ARBA00022679"/>
    </source>
</evidence>
<dbReference type="InterPro" id="IPR002173">
    <property type="entry name" value="Carboh/pur_kinase_PfkB_CS"/>
</dbReference>
<proteinExistence type="inferred from homology"/>
<dbReference type="Gene3D" id="3.40.1190.20">
    <property type="match status" value="1"/>
</dbReference>
<dbReference type="PANTHER" id="PTHR43320:SF2">
    <property type="entry name" value="2-DEHYDRO-3-DEOXYGLUCONOKINASE_2-DEHYDRO-3-DEOXYGALACTONOKINASE"/>
    <property type="match status" value="1"/>
</dbReference>
<dbReference type="KEGG" id="rca:Rcas_0949"/>
<dbReference type="eggNOG" id="COG0524">
    <property type="taxonomic scope" value="Bacteria"/>
</dbReference>
<dbReference type="InterPro" id="IPR052700">
    <property type="entry name" value="Carb_kinase_PfkB-like"/>
</dbReference>
<gene>
    <name evidence="5" type="ordered locus">Rcas_0949</name>
</gene>
<name>A7NHW6_ROSCS</name>
<dbReference type="Pfam" id="PF00294">
    <property type="entry name" value="PfkB"/>
    <property type="match status" value="1"/>
</dbReference>
<dbReference type="PANTHER" id="PTHR43320">
    <property type="entry name" value="SUGAR KINASE"/>
    <property type="match status" value="1"/>
</dbReference>
<dbReference type="STRING" id="383372.Rcas_0949"/>
<evidence type="ECO:0000313" key="5">
    <source>
        <dbReference type="EMBL" id="ABU57063.1"/>
    </source>
</evidence>
<keyword evidence="3" id="KW-0418">Kinase</keyword>
<organism evidence="5 6">
    <name type="scientific">Roseiflexus castenholzii (strain DSM 13941 / HLO8)</name>
    <dbReference type="NCBI Taxonomy" id="383372"/>
    <lineage>
        <taxon>Bacteria</taxon>
        <taxon>Bacillati</taxon>
        <taxon>Chloroflexota</taxon>
        <taxon>Chloroflexia</taxon>
        <taxon>Chloroflexales</taxon>
        <taxon>Roseiflexineae</taxon>
        <taxon>Roseiflexaceae</taxon>
        <taxon>Roseiflexus</taxon>
    </lineage>
</organism>
<evidence type="ECO:0000313" key="6">
    <source>
        <dbReference type="Proteomes" id="UP000000263"/>
    </source>
</evidence>
<dbReference type="InterPro" id="IPR011611">
    <property type="entry name" value="PfkB_dom"/>
</dbReference>
<dbReference type="AlphaFoldDB" id="A7NHW6"/>
<dbReference type="CDD" id="cd01166">
    <property type="entry name" value="KdgK"/>
    <property type="match status" value="1"/>
</dbReference>
<evidence type="ECO:0000259" key="4">
    <source>
        <dbReference type="Pfam" id="PF00294"/>
    </source>
</evidence>
<dbReference type="EMBL" id="CP000804">
    <property type="protein sequence ID" value="ABU57063.1"/>
    <property type="molecule type" value="Genomic_DNA"/>
</dbReference>
<evidence type="ECO:0000256" key="1">
    <source>
        <dbReference type="ARBA" id="ARBA00010688"/>
    </source>
</evidence>
<protein>
    <submittedName>
        <fullName evidence="5">PfkB domain protein</fullName>
    </submittedName>
</protein>
<keyword evidence="6" id="KW-1185">Reference proteome</keyword>
<dbReference type="PROSITE" id="PS00584">
    <property type="entry name" value="PFKB_KINASES_2"/>
    <property type="match status" value="1"/>
</dbReference>
<reference evidence="5 6" key="1">
    <citation type="submission" date="2007-08" db="EMBL/GenBank/DDBJ databases">
        <title>Complete sequence of Roseiflexus castenholzii DSM 13941.</title>
        <authorList>
            <consortium name="US DOE Joint Genome Institute"/>
            <person name="Copeland A."/>
            <person name="Lucas S."/>
            <person name="Lapidus A."/>
            <person name="Barry K."/>
            <person name="Glavina del Rio T."/>
            <person name="Dalin E."/>
            <person name="Tice H."/>
            <person name="Pitluck S."/>
            <person name="Thompson L.S."/>
            <person name="Brettin T."/>
            <person name="Bruce D."/>
            <person name="Detter J.C."/>
            <person name="Han C."/>
            <person name="Tapia R."/>
            <person name="Schmutz J."/>
            <person name="Larimer F."/>
            <person name="Land M."/>
            <person name="Hauser L."/>
            <person name="Kyrpides N."/>
            <person name="Mikhailova N."/>
            <person name="Bryant D.A."/>
            <person name="Hanada S."/>
            <person name="Tsukatani Y."/>
            <person name="Richardson P."/>
        </authorList>
    </citation>
    <scope>NUCLEOTIDE SEQUENCE [LARGE SCALE GENOMIC DNA]</scope>
    <source>
        <strain evidence="6">DSM 13941 / HLO8</strain>
    </source>
</reference>
<dbReference type="RefSeq" id="WP_012119493.1">
    <property type="nucleotide sequence ID" value="NC_009767.1"/>
</dbReference>
<dbReference type="InterPro" id="IPR029056">
    <property type="entry name" value="Ribokinase-like"/>
</dbReference>
<dbReference type="Proteomes" id="UP000000263">
    <property type="component" value="Chromosome"/>
</dbReference>
<dbReference type="HOGENOM" id="CLU_027634_6_0_0"/>